<organism evidence="1 2">
    <name type="scientific">Mikania micrantha</name>
    <name type="common">bitter vine</name>
    <dbReference type="NCBI Taxonomy" id="192012"/>
    <lineage>
        <taxon>Eukaryota</taxon>
        <taxon>Viridiplantae</taxon>
        <taxon>Streptophyta</taxon>
        <taxon>Embryophyta</taxon>
        <taxon>Tracheophyta</taxon>
        <taxon>Spermatophyta</taxon>
        <taxon>Magnoliopsida</taxon>
        <taxon>eudicotyledons</taxon>
        <taxon>Gunneridae</taxon>
        <taxon>Pentapetalae</taxon>
        <taxon>asterids</taxon>
        <taxon>campanulids</taxon>
        <taxon>Asterales</taxon>
        <taxon>Asteraceae</taxon>
        <taxon>Asteroideae</taxon>
        <taxon>Heliantheae alliance</taxon>
        <taxon>Eupatorieae</taxon>
        <taxon>Mikania</taxon>
    </lineage>
</organism>
<dbReference type="OrthoDB" id="1752268at2759"/>
<protein>
    <recommendedName>
        <fullName evidence="3">Reverse transcriptase domain-containing protein</fullName>
    </recommendedName>
</protein>
<evidence type="ECO:0008006" key="3">
    <source>
        <dbReference type="Google" id="ProtNLM"/>
    </source>
</evidence>
<dbReference type="PANTHER" id="PTHR33223">
    <property type="entry name" value="CCHC-TYPE DOMAIN-CONTAINING PROTEIN"/>
    <property type="match status" value="1"/>
</dbReference>
<evidence type="ECO:0000313" key="1">
    <source>
        <dbReference type="EMBL" id="KAD3336308.1"/>
    </source>
</evidence>
<dbReference type="EMBL" id="SZYD01000016">
    <property type="protein sequence ID" value="KAD3336308.1"/>
    <property type="molecule type" value="Genomic_DNA"/>
</dbReference>
<evidence type="ECO:0000313" key="2">
    <source>
        <dbReference type="Proteomes" id="UP000326396"/>
    </source>
</evidence>
<accession>A0A5N6M9D8</accession>
<proteinExistence type="predicted"/>
<sequence length="302" mass="34184">MSTSTYNPAMHHVYPNTQPYIFLPFHNETLPVTQNKENLQHTAEMIDELSRPYVPTTHTKFSPRIANFPFPLKTKMPANVKTYDALGDPDDHLELFTGAAIIERWSVPLWCHMFTQTMTPGNFSFEAPRKPLEQEGSLESLLSSSSSLGTPKRSFSATLGAAQSLIQLHSSDLEHLRYHDEDKGKNEQFTVLTKTPKEILATEEARFSFHLLKPLKGGDKNNEKFCDFHGDVGHHTNDCFQLRKRIEVAVKSGELAHLIKDLKDKKTISDKNQGEKDKKNKEIMMVSHISKAQVSNKPRNGG</sequence>
<gene>
    <name evidence="1" type="ORF">E3N88_31827</name>
</gene>
<dbReference type="AlphaFoldDB" id="A0A5N6M9D8"/>
<dbReference type="PANTHER" id="PTHR33223:SF11">
    <property type="entry name" value="ELEMENT PROTEIN, PUTATIVE-RELATED"/>
    <property type="match status" value="1"/>
</dbReference>
<name>A0A5N6M9D8_9ASTR</name>
<comment type="caution">
    <text evidence="1">The sequence shown here is derived from an EMBL/GenBank/DDBJ whole genome shotgun (WGS) entry which is preliminary data.</text>
</comment>
<keyword evidence="2" id="KW-1185">Reference proteome</keyword>
<dbReference type="Proteomes" id="UP000326396">
    <property type="component" value="Linkage Group LG6"/>
</dbReference>
<reference evidence="1 2" key="1">
    <citation type="submission" date="2019-05" db="EMBL/GenBank/DDBJ databases">
        <title>Mikania micrantha, genome provides insights into the molecular mechanism of rapid growth.</title>
        <authorList>
            <person name="Liu B."/>
        </authorList>
    </citation>
    <scope>NUCLEOTIDE SEQUENCE [LARGE SCALE GENOMIC DNA]</scope>
    <source>
        <strain evidence="1">NLD-2019</strain>
        <tissue evidence="1">Leaf</tissue>
    </source>
</reference>